<keyword evidence="2" id="KW-1185">Reference proteome</keyword>
<reference evidence="1" key="2">
    <citation type="submission" date="2020-09" db="EMBL/GenBank/DDBJ databases">
        <authorList>
            <person name="Sun Q."/>
            <person name="Zhou Y."/>
        </authorList>
    </citation>
    <scope>NUCLEOTIDE SEQUENCE</scope>
    <source>
        <strain evidence="1">CGMCC 4.7368</strain>
    </source>
</reference>
<name>A0A917Z3V8_9ACTN</name>
<organism evidence="1 2">
    <name type="scientific">Nonomuraea cavernae</name>
    <dbReference type="NCBI Taxonomy" id="2045107"/>
    <lineage>
        <taxon>Bacteria</taxon>
        <taxon>Bacillati</taxon>
        <taxon>Actinomycetota</taxon>
        <taxon>Actinomycetes</taxon>
        <taxon>Streptosporangiales</taxon>
        <taxon>Streptosporangiaceae</taxon>
        <taxon>Nonomuraea</taxon>
    </lineage>
</organism>
<sequence>MRRTRRHDNPQPMSVPPTPEQVQFLYLSQLAWALKRRGLAVSVQLPRRDEPCVSVQRASGPLLVRASLRGERWVFTWGRGRDRRVDALDECAYERVWEVAQ</sequence>
<evidence type="ECO:0000313" key="1">
    <source>
        <dbReference type="EMBL" id="GGO74377.1"/>
    </source>
</evidence>
<gene>
    <name evidence="1" type="ORF">GCM10012289_46880</name>
</gene>
<dbReference type="Proteomes" id="UP000646523">
    <property type="component" value="Unassembled WGS sequence"/>
</dbReference>
<evidence type="ECO:0000313" key="2">
    <source>
        <dbReference type="Proteomes" id="UP000646523"/>
    </source>
</evidence>
<accession>A0A917Z3V8</accession>
<protein>
    <submittedName>
        <fullName evidence="1">Uncharacterized protein</fullName>
    </submittedName>
</protein>
<dbReference type="EMBL" id="BMNH01000015">
    <property type="protein sequence ID" value="GGO74377.1"/>
    <property type="molecule type" value="Genomic_DNA"/>
</dbReference>
<dbReference type="AlphaFoldDB" id="A0A917Z3V8"/>
<proteinExistence type="predicted"/>
<comment type="caution">
    <text evidence="1">The sequence shown here is derived from an EMBL/GenBank/DDBJ whole genome shotgun (WGS) entry which is preliminary data.</text>
</comment>
<reference evidence="1" key="1">
    <citation type="journal article" date="2014" name="Int. J. Syst. Evol. Microbiol.">
        <title>Complete genome sequence of Corynebacterium casei LMG S-19264T (=DSM 44701T), isolated from a smear-ripened cheese.</title>
        <authorList>
            <consortium name="US DOE Joint Genome Institute (JGI-PGF)"/>
            <person name="Walter F."/>
            <person name="Albersmeier A."/>
            <person name="Kalinowski J."/>
            <person name="Ruckert C."/>
        </authorList>
    </citation>
    <scope>NUCLEOTIDE SEQUENCE</scope>
    <source>
        <strain evidence="1">CGMCC 4.7368</strain>
    </source>
</reference>